<dbReference type="Pfam" id="PF02535">
    <property type="entry name" value="Zip"/>
    <property type="match status" value="1"/>
</dbReference>
<reference evidence="9" key="1">
    <citation type="journal article" date="2015" name="Nature">
        <title>Complex archaea that bridge the gap between prokaryotes and eukaryotes.</title>
        <authorList>
            <person name="Spang A."/>
            <person name="Saw J.H."/>
            <person name="Jorgensen S.L."/>
            <person name="Zaremba-Niedzwiedzka K."/>
            <person name="Martijn J."/>
            <person name="Lind A.E."/>
            <person name="van Eijk R."/>
            <person name="Schleper C."/>
            <person name="Guy L."/>
            <person name="Ettema T.J."/>
        </authorList>
    </citation>
    <scope>NUCLEOTIDE SEQUENCE</scope>
</reference>
<accession>A0A0F9HZH6</accession>
<evidence type="ECO:0000256" key="1">
    <source>
        <dbReference type="ARBA" id="ARBA00004651"/>
    </source>
</evidence>
<dbReference type="AlphaFoldDB" id="A0A0F9HZH6"/>
<dbReference type="EMBL" id="LAZR01020937">
    <property type="protein sequence ID" value="KKL87065.1"/>
    <property type="molecule type" value="Genomic_DNA"/>
</dbReference>
<dbReference type="GO" id="GO:0005886">
    <property type="term" value="C:plasma membrane"/>
    <property type="evidence" value="ECO:0007669"/>
    <property type="project" value="UniProtKB-SubCell"/>
</dbReference>
<keyword evidence="6 8" id="KW-1133">Transmembrane helix</keyword>
<sequence>MGDGLDDMSPLMLGFLGSLAAGLMTSVGALPVLFGRQPGRATRDLSLGFAAGVMLAASFFSLILPALDAATERFGDGPVPPAIVGAAILLGMFAVGIMNDLLPHEHFKSGREGPAAVSLRRVWLFILAITIHNIPEGLAVGVGFGGDGIEGGLPLAIGIGLQNAPEGLAVAVALLGEGYDRWRAWGIAALTGLVEPVGGALGAGVMSVAQPLLPWGLAFAAGAMIYVISHEIIPETHRSGHQRRATTGLAIGLVLMLFLDVWLG</sequence>
<feature type="transmembrane region" description="Helical" evidence="8">
    <location>
        <begin position="122"/>
        <end position="146"/>
    </location>
</feature>
<evidence type="ECO:0000256" key="5">
    <source>
        <dbReference type="ARBA" id="ARBA00022833"/>
    </source>
</evidence>
<dbReference type="InterPro" id="IPR003689">
    <property type="entry name" value="ZIP"/>
</dbReference>
<evidence type="ECO:0000256" key="2">
    <source>
        <dbReference type="ARBA" id="ARBA00006939"/>
    </source>
</evidence>
<feature type="transmembrane region" description="Helical" evidence="8">
    <location>
        <begin position="79"/>
        <end position="102"/>
    </location>
</feature>
<comment type="subcellular location">
    <subcellularLocation>
        <location evidence="1">Cell membrane</location>
        <topology evidence="1">Multi-pass membrane protein</topology>
    </subcellularLocation>
</comment>
<evidence type="ECO:0000256" key="7">
    <source>
        <dbReference type="ARBA" id="ARBA00023136"/>
    </source>
</evidence>
<evidence type="ECO:0000256" key="3">
    <source>
        <dbReference type="ARBA" id="ARBA00022475"/>
    </source>
</evidence>
<comment type="similarity">
    <text evidence="2">Belongs to the ZIP transporter (TC 2.A.5) family.</text>
</comment>
<feature type="transmembrane region" description="Helical" evidence="8">
    <location>
        <begin position="245"/>
        <end position="263"/>
    </location>
</feature>
<evidence type="ECO:0000256" key="4">
    <source>
        <dbReference type="ARBA" id="ARBA00022692"/>
    </source>
</evidence>
<keyword evidence="3" id="KW-1003">Cell membrane</keyword>
<dbReference type="PANTHER" id="PTHR11040">
    <property type="entry name" value="ZINC/IRON TRANSPORTER"/>
    <property type="match status" value="1"/>
</dbReference>
<dbReference type="GO" id="GO:0005385">
    <property type="term" value="F:zinc ion transmembrane transporter activity"/>
    <property type="evidence" value="ECO:0007669"/>
    <property type="project" value="TreeGrafter"/>
</dbReference>
<feature type="transmembrane region" description="Helical" evidence="8">
    <location>
        <begin position="212"/>
        <end position="233"/>
    </location>
</feature>
<gene>
    <name evidence="9" type="ORF">LCGC14_1938440</name>
</gene>
<comment type="caution">
    <text evidence="9">The sequence shown here is derived from an EMBL/GenBank/DDBJ whole genome shotgun (WGS) entry which is preliminary data.</text>
</comment>
<feature type="transmembrane region" description="Helical" evidence="8">
    <location>
        <begin position="187"/>
        <end position="206"/>
    </location>
</feature>
<evidence type="ECO:0000256" key="6">
    <source>
        <dbReference type="ARBA" id="ARBA00022989"/>
    </source>
</evidence>
<organism evidence="9">
    <name type="scientific">marine sediment metagenome</name>
    <dbReference type="NCBI Taxonomy" id="412755"/>
    <lineage>
        <taxon>unclassified sequences</taxon>
        <taxon>metagenomes</taxon>
        <taxon>ecological metagenomes</taxon>
    </lineage>
</organism>
<evidence type="ECO:0000313" key="9">
    <source>
        <dbReference type="EMBL" id="KKL87065.1"/>
    </source>
</evidence>
<protein>
    <recommendedName>
        <fullName evidence="10">ZIP family metal transporter</fullName>
    </recommendedName>
</protein>
<keyword evidence="5" id="KW-0862">Zinc</keyword>
<keyword evidence="7 8" id="KW-0472">Membrane</keyword>
<evidence type="ECO:0000256" key="8">
    <source>
        <dbReference type="SAM" id="Phobius"/>
    </source>
</evidence>
<feature type="transmembrane region" description="Helical" evidence="8">
    <location>
        <begin position="152"/>
        <end position="175"/>
    </location>
</feature>
<proteinExistence type="inferred from homology"/>
<dbReference type="PANTHER" id="PTHR11040:SF211">
    <property type="entry name" value="ZINC TRANSPORTER ZIP11"/>
    <property type="match status" value="1"/>
</dbReference>
<evidence type="ECO:0008006" key="10">
    <source>
        <dbReference type="Google" id="ProtNLM"/>
    </source>
</evidence>
<feature type="transmembrane region" description="Helical" evidence="8">
    <location>
        <begin position="12"/>
        <end position="33"/>
    </location>
</feature>
<keyword evidence="4 8" id="KW-0812">Transmembrane</keyword>
<feature type="transmembrane region" description="Helical" evidence="8">
    <location>
        <begin position="45"/>
        <end position="67"/>
    </location>
</feature>
<name>A0A0F9HZH6_9ZZZZ</name>